<dbReference type="Proteomes" id="UP000807469">
    <property type="component" value="Unassembled WGS sequence"/>
</dbReference>
<dbReference type="GO" id="GO:0005743">
    <property type="term" value="C:mitochondrial inner membrane"/>
    <property type="evidence" value="ECO:0007669"/>
    <property type="project" value="UniProtKB-SubCell"/>
</dbReference>
<evidence type="ECO:0000313" key="7">
    <source>
        <dbReference type="Proteomes" id="UP000807469"/>
    </source>
</evidence>
<protein>
    <submittedName>
        <fullName evidence="6">Uncharacterized protein</fullName>
    </submittedName>
</protein>
<dbReference type="AlphaFoldDB" id="A0A9P6CRG4"/>
<evidence type="ECO:0000256" key="3">
    <source>
        <dbReference type="ARBA" id="ARBA00023128"/>
    </source>
</evidence>
<comment type="caution">
    <text evidence="6">The sequence shown here is derived from an EMBL/GenBank/DDBJ whole genome shotgun (WGS) entry which is preliminary data.</text>
</comment>
<keyword evidence="2" id="KW-0999">Mitochondrion inner membrane</keyword>
<evidence type="ECO:0000313" key="6">
    <source>
        <dbReference type="EMBL" id="KAF9476991.1"/>
    </source>
</evidence>
<keyword evidence="7" id="KW-1185">Reference proteome</keyword>
<evidence type="ECO:0000256" key="1">
    <source>
        <dbReference type="ARBA" id="ARBA00004273"/>
    </source>
</evidence>
<comment type="subcellular location">
    <subcellularLocation>
        <location evidence="1">Mitochondrion inner membrane</location>
    </subcellularLocation>
</comment>
<reference evidence="6" key="1">
    <citation type="submission" date="2020-11" db="EMBL/GenBank/DDBJ databases">
        <authorList>
            <consortium name="DOE Joint Genome Institute"/>
            <person name="Ahrendt S."/>
            <person name="Riley R."/>
            <person name="Andreopoulos W."/>
            <person name="Labutti K."/>
            <person name="Pangilinan J."/>
            <person name="Ruiz-Duenas F.J."/>
            <person name="Barrasa J.M."/>
            <person name="Sanchez-Garcia M."/>
            <person name="Camarero S."/>
            <person name="Miyauchi S."/>
            <person name="Serrano A."/>
            <person name="Linde D."/>
            <person name="Babiker R."/>
            <person name="Drula E."/>
            <person name="Ayuso-Fernandez I."/>
            <person name="Pacheco R."/>
            <person name="Padilla G."/>
            <person name="Ferreira P."/>
            <person name="Barriuso J."/>
            <person name="Kellner H."/>
            <person name="Castanera R."/>
            <person name="Alfaro M."/>
            <person name="Ramirez L."/>
            <person name="Pisabarro A.G."/>
            <person name="Kuo A."/>
            <person name="Tritt A."/>
            <person name="Lipzen A."/>
            <person name="He G."/>
            <person name="Yan M."/>
            <person name="Ng V."/>
            <person name="Cullen D."/>
            <person name="Martin F."/>
            <person name="Rosso M.-N."/>
            <person name="Henrissat B."/>
            <person name="Hibbett D."/>
            <person name="Martinez A.T."/>
            <person name="Grigoriev I.V."/>
        </authorList>
    </citation>
    <scope>NUCLEOTIDE SEQUENCE</scope>
    <source>
        <strain evidence="6">CIRM-BRFM 674</strain>
    </source>
</reference>
<keyword evidence="3" id="KW-0496">Mitochondrion</keyword>
<dbReference type="Pfam" id="PF02238">
    <property type="entry name" value="COX7a"/>
    <property type="match status" value="1"/>
</dbReference>
<evidence type="ECO:0000256" key="4">
    <source>
        <dbReference type="ARBA" id="ARBA00023136"/>
    </source>
</evidence>
<organism evidence="6 7">
    <name type="scientific">Pholiota conissans</name>
    <dbReference type="NCBI Taxonomy" id="109636"/>
    <lineage>
        <taxon>Eukaryota</taxon>
        <taxon>Fungi</taxon>
        <taxon>Dikarya</taxon>
        <taxon>Basidiomycota</taxon>
        <taxon>Agaricomycotina</taxon>
        <taxon>Agaricomycetes</taxon>
        <taxon>Agaricomycetidae</taxon>
        <taxon>Agaricales</taxon>
        <taxon>Agaricineae</taxon>
        <taxon>Strophariaceae</taxon>
        <taxon>Pholiota</taxon>
    </lineage>
</organism>
<dbReference type="EMBL" id="MU155275">
    <property type="protein sequence ID" value="KAF9476991.1"/>
    <property type="molecule type" value="Genomic_DNA"/>
</dbReference>
<evidence type="ECO:0000256" key="5">
    <source>
        <dbReference type="SAM" id="Phobius"/>
    </source>
</evidence>
<keyword evidence="5" id="KW-0812">Transmembrane</keyword>
<accession>A0A9P6CRG4</accession>
<dbReference type="InterPro" id="IPR039297">
    <property type="entry name" value="COX7a"/>
</dbReference>
<name>A0A9P6CRG4_9AGAR</name>
<sequence length="67" mass="7497">MAILSPLYNLPNHALEKQKYYQNSTKPIMYRGARGPLYVNTYKALFVLGVVGSVYGFGSLILGNKKE</sequence>
<evidence type="ECO:0000256" key="2">
    <source>
        <dbReference type="ARBA" id="ARBA00022792"/>
    </source>
</evidence>
<keyword evidence="5" id="KW-1133">Transmembrane helix</keyword>
<keyword evidence="4 5" id="KW-0472">Membrane</keyword>
<proteinExistence type="predicted"/>
<gene>
    <name evidence="6" type="ORF">BDN70DRAFT_881706</name>
</gene>
<dbReference type="OrthoDB" id="5511599at2759"/>
<feature type="transmembrane region" description="Helical" evidence="5">
    <location>
        <begin position="44"/>
        <end position="63"/>
    </location>
</feature>